<feature type="region of interest" description="Disordered" evidence="1">
    <location>
        <begin position="614"/>
        <end position="641"/>
    </location>
</feature>
<accession>A0A835EXX9</accession>
<sequence length="641" mass="67554">MDSRNGNAAITAAAAAAASPLLQRPPALLALPELDRPPATMDLWELEAVAAALPAKKRRLRETFDRLAACSPAPIPFRWDDLDNYISSLQYSVTLRHRQLRELGMSRPVPPLPPPAPAVPSASAAAADESHQMRFLEESRAVPAPVLAPPAVSEPVANTGGEVHTLGALVKSEPVDDDPAAPSPVAVSAPAAATCVDVVESGKKRKASSHQEKETEAIDAAAARVQEEAQAAEMRKRWQGMRKRRRAARALEAQAAVIRKTREEEDAAAAAEKAAASPLQQDDMNCNGEKLIPAPPSQDTNCNGNSNNLDGHDGHAARAATPCRPGLGSGNDLPVDAVTTQMDTDPIHKITTVRHECPAATPPMVSSLWLADKVPKQEPDVEAMETVESEQRKVELPNDEVPDVEMEIVEPEEVQEDAPAVADDDNKASPPQAKPREVSPLPPLACSNGGLAQTAGARSTTATATPMNADACATVCQRSPPAGTHDAPEHVRVSGGAPKSAAVHAATIEPATRRDVSATDDHHNVSAATGREATGPSQARASPKATDKRVLQKQHMPKQGYHGRTFSSSHQNQNHSHVAHPTRVGKEHHSSPREARALLLSGVGRAARLIAGGSGDAARLGSGGRVGAARCDSLVKREATR</sequence>
<proteinExistence type="predicted"/>
<reference evidence="2" key="1">
    <citation type="submission" date="2020-07" db="EMBL/GenBank/DDBJ databases">
        <title>Genome sequence and genetic diversity analysis of an under-domesticated orphan crop, white fonio (Digitaria exilis).</title>
        <authorList>
            <person name="Bennetzen J.L."/>
            <person name="Chen S."/>
            <person name="Ma X."/>
            <person name="Wang X."/>
            <person name="Yssel A.E.J."/>
            <person name="Chaluvadi S.R."/>
            <person name="Johnson M."/>
            <person name="Gangashetty P."/>
            <person name="Hamidou F."/>
            <person name="Sanogo M.D."/>
            <person name="Zwaenepoel A."/>
            <person name="Wallace J."/>
            <person name="Van De Peer Y."/>
            <person name="Van Deynze A."/>
        </authorList>
    </citation>
    <scope>NUCLEOTIDE SEQUENCE</scope>
    <source>
        <tissue evidence="2">Leaves</tissue>
    </source>
</reference>
<feature type="compositionally biased region" description="Basic and acidic residues" evidence="1">
    <location>
        <begin position="584"/>
        <end position="593"/>
    </location>
</feature>
<evidence type="ECO:0000256" key="1">
    <source>
        <dbReference type="SAM" id="MobiDB-lite"/>
    </source>
</evidence>
<organism evidence="2 3">
    <name type="scientific">Digitaria exilis</name>
    <dbReference type="NCBI Taxonomy" id="1010633"/>
    <lineage>
        <taxon>Eukaryota</taxon>
        <taxon>Viridiplantae</taxon>
        <taxon>Streptophyta</taxon>
        <taxon>Embryophyta</taxon>
        <taxon>Tracheophyta</taxon>
        <taxon>Spermatophyta</taxon>
        <taxon>Magnoliopsida</taxon>
        <taxon>Liliopsida</taxon>
        <taxon>Poales</taxon>
        <taxon>Poaceae</taxon>
        <taxon>PACMAD clade</taxon>
        <taxon>Panicoideae</taxon>
        <taxon>Panicodae</taxon>
        <taxon>Paniceae</taxon>
        <taxon>Anthephorinae</taxon>
        <taxon>Digitaria</taxon>
    </lineage>
</organism>
<feature type="region of interest" description="Disordered" evidence="1">
    <location>
        <begin position="480"/>
        <end position="503"/>
    </location>
</feature>
<name>A0A835EXX9_9POAL</name>
<evidence type="ECO:0000313" key="2">
    <source>
        <dbReference type="EMBL" id="KAF8722039.1"/>
    </source>
</evidence>
<feature type="region of interest" description="Disordered" evidence="1">
    <location>
        <begin position="526"/>
        <end position="593"/>
    </location>
</feature>
<comment type="caution">
    <text evidence="2">The sequence shown here is derived from an EMBL/GenBank/DDBJ whole genome shotgun (WGS) entry which is preliminary data.</text>
</comment>
<dbReference type="EMBL" id="JACEFO010001677">
    <property type="protein sequence ID" value="KAF8722039.1"/>
    <property type="molecule type" value="Genomic_DNA"/>
</dbReference>
<feature type="compositionally biased region" description="Low complexity" evidence="1">
    <location>
        <begin position="567"/>
        <end position="576"/>
    </location>
</feature>
<dbReference type="OrthoDB" id="691566at2759"/>
<keyword evidence="3" id="KW-1185">Reference proteome</keyword>
<gene>
    <name evidence="2" type="ORF">HU200_022666</name>
</gene>
<evidence type="ECO:0000313" key="3">
    <source>
        <dbReference type="Proteomes" id="UP000636709"/>
    </source>
</evidence>
<protein>
    <submittedName>
        <fullName evidence="2">Uncharacterized protein</fullName>
    </submittedName>
</protein>
<feature type="region of interest" description="Disordered" evidence="1">
    <location>
        <begin position="268"/>
        <end position="303"/>
    </location>
</feature>
<feature type="region of interest" description="Disordered" evidence="1">
    <location>
        <begin position="414"/>
        <end position="452"/>
    </location>
</feature>
<dbReference type="Proteomes" id="UP000636709">
    <property type="component" value="Unassembled WGS sequence"/>
</dbReference>
<dbReference type="AlphaFoldDB" id="A0A835EXX9"/>